<gene>
    <name evidence="1" type="ORF">NEF87_002510</name>
</gene>
<organism evidence="1 2">
    <name type="scientific">Candidatus Lokiarchaeum ossiferum</name>
    <dbReference type="NCBI Taxonomy" id="2951803"/>
    <lineage>
        <taxon>Archaea</taxon>
        <taxon>Promethearchaeati</taxon>
        <taxon>Promethearchaeota</taxon>
        <taxon>Promethearchaeia</taxon>
        <taxon>Promethearchaeales</taxon>
        <taxon>Promethearchaeaceae</taxon>
        <taxon>Candidatus Lokiarchaeum</taxon>
    </lineage>
</organism>
<sequence>MKKIKQKLVIIFALVLVSINGISFGSAWGFYPTNPIPVDPIEITYANYLELDGDGYEDDVITQFTLKSPTGYYAYLDVELELELVLPSGYTYIMRFSITEFYVELPVTVEWHNCATESGWYDFNIEADIFGFDSDIIFSGIVTDSLTFDPPFDKSGSSIFGMVRY</sequence>
<dbReference type="EMBL" id="CP104013">
    <property type="protein sequence ID" value="UYP46225.1"/>
    <property type="molecule type" value="Genomic_DNA"/>
</dbReference>
<accession>A0ABY6HRU2</accession>
<name>A0ABY6HRU2_9ARCH</name>
<keyword evidence="2" id="KW-1185">Reference proteome</keyword>
<evidence type="ECO:0008006" key="3">
    <source>
        <dbReference type="Google" id="ProtNLM"/>
    </source>
</evidence>
<reference evidence="1" key="1">
    <citation type="submission" date="2022-09" db="EMBL/GenBank/DDBJ databases">
        <title>Actin cytoskeleton and complex cell architecture in an #Asgard archaeon.</title>
        <authorList>
            <person name="Ponce Toledo R.I."/>
            <person name="Schleper C."/>
            <person name="Rodrigues Oliveira T."/>
            <person name="Wollweber F."/>
            <person name="Xu J."/>
            <person name="Rittmann S."/>
            <person name="Klingl A."/>
            <person name="Pilhofer M."/>
        </authorList>
    </citation>
    <scope>NUCLEOTIDE SEQUENCE</scope>
    <source>
        <strain evidence="1">B-35</strain>
    </source>
</reference>
<evidence type="ECO:0000313" key="1">
    <source>
        <dbReference type="EMBL" id="UYP46225.1"/>
    </source>
</evidence>
<protein>
    <recommendedName>
        <fullName evidence="3">DNRLRE domain-containing protein</fullName>
    </recommendedName>
</protein>
<proteinExistence type="predicted"/>
<evidence type="ECO:0000313" key="2">
    <source>
        <dbReference type="Proteomes" id="UP001208689"/>
    </source>
</evidence>
<dbReference type="Proteomes" id="UP001208689">
    <property type="component" value="Chromosome"/>
</dbReference>